<organism evidence="2 3">
    <name type="scientific">Phytophthora lilii</name>
    <dbReference type="NCBI Taxonomy" id="2077276"/>
    <lineage>
        <taxon>Eukaryota</taxon>
        <taxon>Sar</taxon>
        <taxon>Stramenopiles</taxon>
        <taxon>Oomycota</taxon>
        <taxon>Peronosporomycetes</taxon>
        <taxon>Peronosporales</taxon>
        <taxon>Peronosporaceae</taxon>
        <taxon>Phytophthora</taxon>
    </lineage>
</organism>
<evidence type="ECO:0000256" key="1">
    <source>
        <dbReference type="SAM" id="MobiDB-lite"/>
    </source>
</evidence>
<feature type="region of interest" description="Disordered" evidence="1">
    <location>
        <begin position="144"/>
        <end position="186"/>
    </location>
</feature>
<gene>
    <name evidence="2" type="ORF">Plil01_000266400</name>
</gene>
<feature type="compositionally biased region" description="Basic and acidic residues" evidence="1">
    <location>
        <begin position="174"/>
        <end position="186"/>
    </location>
</feature>
<dbReference type="AlphaFoldDB" id="A0A9W6TEN5"/>
<proteinExistence type="predicted"/>
<dbReference type="EMBL" id="BSXW01000096">
    <property type="protein sequence ID" value="GMF12003.1"/>
    <property type="molecule type" value="Genomic_DNA"/>
</dbReference>
<keyword evidence="3" id="KW-1185">Reference proteome</keyword>
<sequence>MHEHFRKKLRAKTPMEQRDIMARASVRAGDWLLLVKWALIFVAVAGAYSRPTCAPRSTGRGREDWAAAVADCEFSAHDAGGFSCERGPNNSSDELTTTTAWNWRKNPAKTQTGVLTEVLTDPSKRACVQAFLKPSSATAHLVRSSSSTESVVSASNVGSETPTAILAQEDGGDDNDKERNDRSVQVEHATDTETDEIICCLQLETNQAMPDVVHALYYCSGDTEMAKAFLKGASPSGMWSQDDDLLLVNLVAEECIDRSAVDAAVARGDFAAMRVPRDTDAILDRVQYLR</sequence>
<dbReference type="Proteomes" id="UP001165083">
    <property type="component" value="Unassembled WGS sequence"/>
</dbReference>
<dbReference type="OrthoDB" id="435460at2759"/>
<comment type="caution">
    <text evidence="2">The sequence shown here is derived from an EMBL/GenBank/DDBJ whole genome shotgun (WGS) entry which is preliminary data.</text>
</comment>
<evidence type="ECO:0000313" key="2">
    <source>
        <dbReference type="EMBL" id="GMF12003.1"/>
    </source>
</evidence>
<reference evidence="2" key="1">
    <citation type="submission" date="2023-04" db="EMBL/GenBank/DDBJ databases">
        <title>Phytophthora lilii NBRC 32176.</title>
        <authorList>
            <person name="Ichikawa N."/>
            <person name="Sato H."/>
            <person name="Tonouchi N."/>
        </authorList>
    </citation>
    <scope>NUCLEOTIDE SEQUENCE</scope>
    <source>
        <strain evidence="2">NBRC 32176</strain>
    </source>
</reference>
<evidence type="ECO:0000313" key="3">
    <source>
        <dbReference type="Proteomes" id="UP001165083"/>
    </source>
</evidence>
<feature type="compositionally biased region" description="Low complexity" evidence="1">
    <location>
        <begin position="144"/>
        <end position="157"/>
    </location>
</feature>
<protein>
    <submittedName>
        <fullName evidence="2">Unnamed protein product</fullName>
    </submittedName>
</protein>
<name>A0A9W6TEN5_9STRA</name>
<accession>A0A9W6TEN5</accession>